<evidence type="ECO:0000256" key="3">
    <source>
        <dbReference type="ARBA" id="ARBA00022448"/>
    </source>
</evidence>
<dbReference type="GO" id="GO:0015891">
    <property type="term" value="P:siderophore transport"/>
    <property type="evidence" value="ECO:0007669"/>
    <property type="project" value="InterPro"/>
</dbReference>
<evidence type="ECO:0000256" key="10">
    <source>
        <dbReference type="RuleBase" id="RU362123"/>
    </source>
</evidence>
<keyword evidence="5 10" id="KW-0997">Cell inner membrane</keyword>
<gene>
    <name evidence="13" type="ORF">DSM104443_03890</name>
</gene>
<organism evidence="13 14">
    <name type="scientific">Usitatibacter rugosus</name>
    <dbReference type="NCBI Taxonomy" id="2732067"/>
    <lineage>
        <taxon>Bacteria</taxon>
        <taxon>Pseudomonadati</taxon>
        <taxon>Pseudomonadota</taxon>
        <taxon>Betaproteobacteria</taxon>
        <taxon>Nitrosomonadales</taxon>
        <taxon>Usitatibacteraceae</taxon>
        <taxon>Usitatibacter</taxon>
    </lineage>
</organism>
<dbReference type="InterPro" id="IPR006260">
    <property type="entry name" value="TonB/TolA_C"/>
</dbReference>
<comment type="function">
    <text evidence="10">Interacts with outer membrane receptor proteins that carry out high-affinity binding and energy dependent uptake into the periplasmic space of specific substrates. It could act to transduce energy from the cytoplasmic membrane to specific energy-requiring processes in the outer membrane, resulting in the release into the periplasm of ligands bound by these outer membrane proteins.</text>
</comment>
<keyword evidence="4 10" id="KW-1003">Cell membrane</keyword>
<evidence type="ECO:0000313" key="13">
    <source>
        <dbReference type="EMBL" id="QJR12797.1"/>
    </source>
</evidence>
<dbReference type="Pfam" id="PF03544">
    <property type="entry name" value="TonB_C"/>
    <property type="match status" value="1"/>
</dbReference>
<evidence type="ECO:0000256" key="6">
    <source>
        <dbReference type="ARBA" id="ARBA00022692"/>
    </source>
</evidence>
<dbReference type="GO" id="GO:0030288">
    <property type="term" value="C:outer membrane-bounded periplasmic space"/>
    <property type="evidence" value="ECO:0007669"/>
    <property type="project" value="InterPro"/>
</dbReference>
<dbReference type="InterPro" id="IPR051045">
    <property type="entry name" value="TonB-dependent_transducer"/>
</dbReference>
<sequence length="208" mass="22850">MDYADSQRSWGKHAPSIIFVIVLHLLVGYALVTGLARKMVDVIKQPLETKIIEEVKKVIPDTPPPPPPKLNTPPPPFIPPPEVNIQVPVVTPPPSISTTTTERPPPGPPPVIAPQPSTQPAVRRNFSPVSRVQPVFPRDAIKKGIERGVVIAHAYVGPDGAVKEVRIVSANPSRVFDREVIRALSQWRFAPEPVGFIAEFELEFKLTD</sequence>
<dbReference type="EMBL" id="CP053069">
    <property type="protein sequence ID" value="QJR12797.1"/>
    <property type="molecule type" value="Genomic_DNA"/>
</dbReference>
<keyword evidence="14" id="KW-1185">Reference proteome</keyword>
<dbReference type="InterPro" id="IPR037682">
    <property type="entry name" value="TonB_C"/>
</dbReference>
<feature type="transmembrane region" description="Helical" evidence="10">
    <location>
        <begin position="16"/>
        <end position="36"/>
    </location>
</feature>
<dbReference type="GO" id="GO:0055085">
    <property type="term" value="P:transmembrane transport"/>
    <property type="evidence" value="ECO:0007669"/>
    <property type="project" value="InterPro"/>
</dbReference>
<reference evidence="13 14" key="1">
    <citation type="submission" date="2020-04" db="EMBL/GenBank/DDBJ databases">
        <title>Usitatibacter rugosus gen. nov., sp. nov. and Usitatibacter palustris sp. nov., novel members of Usitatibacteraceae fam. nov. within the order Nitrosomonadales isolated from soil.</title>
        <authorList>
            <person name="Huber K.J."/>
            <person name="Neumann-Schaal M."/>
            <person name="Geppert A."/>
            <person name="Luckner M."/>
            <person name="Wanner G."/>
            <person name="Overmann J."/>
        </authorList>
    </citation>
    <scope>NUCLEOTIDE SEQUENCE [LARGE SCALE GENOMIC DNA]</scope>
    <source>
        <strain evidence="13 14">0125_3</strain>
    </source>
</reference>
<dbReference type="PROSITE" id="PS52015">
    <property type="entry name" value="TONB_CTD"/>
    <property type="match status" value="1"/>
</dbReference>
<dbReference type="RefSeq" id="WP_171095311.1">
    <property type="nucleotide sequence ID" value="NZ_CP053069.1"/>
</dbReference>
<comment type="similarity">
    <text evidence="2 10">Belongs to the TonB family.</text>
</comment>
<dbReference type="GO" id="GO:0015031">
    <property type="term" value="P:protein transport"/>
    <property type="evidence" value="ECO:0007669"/>
    <property type="project" value="UniProtKB-UniRule"/>
</dbReference>
<feature type="domain" description="TonB C-terminal" evidence="12">
    <location>
        <begin position="121"/>
        <end position="208"/>
    </location>
</feature>
<proteinExistence type="inferred from homology"/>
<dbReference type="Proteomes" id="UP000501534">
    <property type="component" value="Chromosome"/>
</dbReference>
<keyword evidence="9 10" id="KW-0472">Membrane</keyword>
<evidence type="ECO:0000256" key="11">
    <source>
        <dbReference type="SAM" id="MobiDB-lite"/>
    </source>
</evidence>
<evidence type="ECO:0000256" key="8">
    <source>
        <dbReference type="ARBA" id="ARBA00022989"/>
    </source>
</evidence>
<dbReference type="PANTHER" id="PTHR33446">
    <property type="entry name" value="PROTEIN TONB-RELATED"/>
    <property type="match status" value="1"/>
</dbReference>
<dbReference type="PRINTS" id="PR01374">
    <property type="entry name" value="TONBPROTEIN"/>
</dbReference>
<keyword evidence="8 10" id="KW-1133">Transmembrane helix</keyword>
<evidence type="ECO:0000256" key="9">
    <source>
        <dbReference type="ARBA" id="ARBA00023136"/>
    </source>
</evidence>
<evidence type="ECO:0000256" key="2">
    <source>
        <dbReference type="ARBA" id="ARBA00006555"/>
    </source>
</evidence>
<dbReference type="Gene3D" id="3.30.2420.10">
    <property type="entry name" value="TonB"/>
    <property type="match status" value="1"/>
</dbReference>
<feature type="region of interest" description="Disordered" evidence="11">
    <location>
        <begin position="89"/>
        <end position="120"/>
    </location>
</feature>
<dbReference type="AlphaFoldDB" id="A0A6M4H4F1"/>
<keyword evidence="6 10" id="KW-0812">Transmembrane</keyword>
<comment type="subcellular location">
    <subcellularLocation>
        <location evidence="1 10">Cell inner membrane</location>
        <topology evidence="1 10">Single-pass membrane protein</topology>
        <orientation evidence="1 10">Periplasmic side</orientation>
    </subcellularLocation>
</comment>
<dbReference type="SUPFAM" id="SSF74653">
    <property type="entry name" value="TolA/TonB C-terminal domain"/>
    <property type="match status" value="1"/>
</dbReference>
<protein>
    <recommendedName>
        <fullName evidence="10">Protein TonB</fullName>
    </recommendedName>
</protein>
<evidence type="ECO:0000256" key="4">
    <source>
        <dbReference type="ARBA" id="ARBA00022475"/>
    </source>
</evidence>
<dbReference type="GO" id="GO:0005886">
    <property type="term" value="C:plasma membrane"/>
    <property type="evidence" value="ECO:0007669"/>
    <property type="project" value="UniProtKB-SubCell"/>
</dbReference>
<name>A0A6M4H4F1_9PROT</name>
<dbReference type="GO" id="GO:0031992">
    <property type="term" value="F:energy transducer activity"/>
    <property type="evidence" value="ECO:0007669"/>
    <property type="project" value="InterPro"/>
</dbReference>
<dbReference type="NCBIfam" id="TIGR01352">
    <property type="entry name" value="tonB_Cterm"/>
    <property type="match status" value="1"/>
</dbReference>
<keyword evidence="7 10" id="KW-0653">Protein transport</keyword>
<dbReference type="KEGG" id="uru:DSM104443_03890"/>
<evidence type="ECO:0000256" key="5">
    <source>
        <dbReference type="ARBA" id="ARBA00022519"/>
    </source>
</evidence>
<feature type="compositionally biased region" description="Pro residues" evidence="11">
    <location>
        <begin position="103"/>
        <end position="113"/>
    </location>
</feature>
<dbReference type="PANTHER" id="PTHR33446:SF2">
    <property type="entry name" value="PROTEIN TONB"/>
    <property type="match status" value="1"/>
</dbReference>
<evidence type="ECO:0000313" key="14">
    <source>
        <dbReference type="Proteomes" id="UP000501534"/>
    </source>
</evidence>
<dbReference type="InterPro" id="IPR003538">
    <property type="entry name" value="TonB"/>
</dbReference>
<evidence type="ECO:0000256" key="1">
    <source>
        <dbReference type="ARBA" id="ARBA00004383"/>
    </source>
</evidence>
<evidence type="ECO:0000256" key="7">
    <source>
        <dbReference type="ARBA" id="ARBA00022927"/>
    </source>
</evidence>
<keyword evidence="10" id="KW-0735">Signal-anchor</keyword>
<keyword evidence="3 10" id="KW-0813">Transport</keyword>
<evidence type="ECO:0000259" key="12">
    <source>
        <dbReference type="PROSITE" id="PS52015"/>
    </source>
</evidence>
<accession>A0A6M4H4F1</accession>